<sequence length="97" mass="11121">MLMEGKSIIGNSERNRIMRDLSTKLWDQVTATGDIRGIATPIITRYDHLKMESGDISSSALYKNNEKVKEEAFTRDHSFTNDQVVNNESEEKKTRDN</sequence>
<organism evidence="2 3">
    <name type="scientific">Caenorhabditis tropicalis</name>
    <dbReference type="NCBI Taxonomy" id="1561998"/>
    <lineage>
        <taxon>Eukaryota</taxon>
        <taxon>Metazoa</taxon>
        <taxon>Ecdysozoa</taxon>
        <taxon>Nematoda</taxon>
        <taxon>Chromadorea</taxon>
        <taxon>Rhabditida</taxon>
        <taxon>Rhabditina</taxon>
        <taxon>Rhabditomorpha</taxon>
        <taxon>Rhabditoidea</taxon>
        <taxon>Rhabditidae</taxon>
        <taxon>Peloderinae</taxon>
        <taxon>Caenorhabditis</taxon>
    </lineage>
</organism>
<reference evidence="3" key="1">
    <citation type="submission" date="2016-11" db="UniProtKB">
        <authorList>
            <consortium name="WormBaseParasite"/>
        </authorList>
    </citation>
    <scope>IDENTIFICATION</scope>
</reference>
<evidence type="ECO:0000313" key="2">
    <source>
        <dbReference type="Proteomes" id="UP000095282"/>
    </source>
</evidence>
<dbReference type="WBParaSite" id="Csp11.Scaffold561.g3898.t1">
    <property type="protein sequence ID" value="Csp11.Scaffold561.g3898.t1"/>
    <property type="gene ID" value="Csp11.Scaffold561.g3898"/>
</dbReference>
<protein>
    <submittedName>
        <fullName evidence="3">Uncharacterized protein</fullName>
    </submittedName>
</protein>
<accession>A0A1I7TA22</accession>
<dbReference type="Proteomes" id="UP000095282">
    <property type="component" value="Unplaced"/>
</dbReference>
<evidence type="ECO:0000313" key="3">
    <source>
        <dbReference type="WBParaSite" id="Csp11.Scaffold561.g3898.t1"/>
    </source>
</evidence>
<name>A0A1I7TA22_9PELO</name>
<feature type="region of interest" description="Disordered" evidence="1">
    <location>
        <begin position="73"/>
        <end position="97"/>
    </location>
</feature>
<keyword evidence="2" id="KW-1185">Reference proteome</keyword>
<proteinExistence type="predicted"/>
<evidence type="ECO:0000256" key="1">
    <source>
        <dbReference type="SAM" id="MobiDB-lite"/>
    </source>
</evidence>
<dbReference type="AlphaFoldDB" id="A0A1I7TA22"/>